<name>A0ABP7AD21_9ACTN</name>
<dbReference type="InterPro" id="IPR001633">
    <property type="entry name" value="EAL_dom"/>
</dbReference>
<feature type="transmembrane region" description="Helical" evidence="1">
    <location>
        <begin position="203"/>
        <end position="225"/>
    </location>
</feature>
<dbReference type="SMART" id="SM00267">
    <property type="entry name" value="GGDEF"/>
    <property type="match status" value="1"/>
</dbReference>
<evidence type="ECO:0000259" key="3">
    <source>
        <dbReference type="PROSITE" id="PS50887"/>
    </source>
</evidence>
<organism evidence="4 5">
    <name type="scientific">Kineosporia mesophila</name>
    <dbReference type="NCBI Taxonomy" id="566012"/>
    <lineage>
        <taxon>Bacteria</taxon>
        <taxon>Bacillati</taxon>
        <taxon>Actinomycetota</taxon>
        <taxon>Actinomycetes</taxon>
        <taxon>Kineosporiales</taxon>
        <taxon>Kineosporiaceae</taxon>
        <taxon>Kineosporia</taxon>
    </lineage>
</organism>
<evidence type="ECO:0000259" key="2">
    <source>
        <dbReference type="PROSITE" id="PS50883"/>
    </source>
</evidence>
<dbReference type="Pfam" id="PF00563">
    <property type="entry name" value="EAL"/>
    <property type="match status" value="1"/>
</dbReference>
<dbReference type="PROSITE" id="PS50887">
    <property type="entry name" value="GGDEF"/>
    <property type="match status" value="1"/>
</dbReference>
<dbReference type="SUPFAM" id="SSF141868">
    <property type="entry name" value="EAL domain-like"/>
    <property type="match status" value="1"/>
</dbReference>
<feature type="domain" description="GGDEF" evidence="3">
    <location>
        <begin position="350"/>
        <end position="488"/>
    </location>
</feature>
<feature type="transmembrane region" description="Helical" evidence="1">
    <location>
        <begin position="135"/>
        <end position="156"/>
    </location>
</feature>
<dbReference type="InterPro" id="IPR029787">
    <property type="entry name" value="Nucleotide_cyclase"/>
</dbReference>
<feature type="transmembrane region" description="Helical" evidence="1">
    <location>
        <begin position="73"/>
        <end position="94"/>
    </location>
</feature>
<reference evidence="5" key="1">
    <citation type="journal article" date="2019" name="Int. J. Syst. Evol. Microbiol.">
        <title>The Global Catalogue of Microorganisms (GCM) 10K type strain sequencing project: providing services to taxonomists for standard genome sequencing and annotation.</title>
        <authorList>
            <consortium name="The Broad Institute Genomics Platform"/>
            <consortium name="The Broad Institute Genome Sequencing Center for Infectious Disease"/>
            <person name="Wu L."/>
            <person name="Ma J."/>
        </authorList>
    </citation>
    <scope>NUCLEOTIDE SEQUENCE [LARGE SCALE GENOMIC DNA]</scope>
    <source>
        <strain evidence="5">JCM 16902</strain>
    </source>
</reference>
<feature type="transmembrane region" description="Helical" evidence="1">
    <location>
        <begin position="43"/>
        <end position="61"/>
    </location>
</feature>
<dbReference type="CDD" id="cd01949">
    <property type="entry name" value="GGDEF"/>
    <property type="match status" value="1"/>
</dbReference>
<evidence type="ECO:0000313" key="5">
    <source>
        <dbReference type="Proteomes" id="UP001501074"/>
    </source>
</evidence>
<proteinExistence type="predicted"/>
<protein>
    <recommendedName>
        <fullName evidence="6">Diguanylate cyclase/phosphodiesterase</fullName>
    </recommendedName>
</protein>
<dbReference type="InterPro" id="IPR050706">
    <property type="entry name" value="Cyclic-di-GMP_PDE-like"/>
</dbReference>
<dbReference type="PANTHER" id="PTHR33121:SF71">
    <property type="entry name" value="OXYGEN SENSOR PROTEIN DOSP"/>
    <property type="match status" value="1"/>
</dbReference>
<keyword evidence="1" id="KW-0812">Transmembrane</keyword>
<accession>A0ABP7AD21</accession>
<dbReference type="InterPro" id="IPR043128">
    <property type="entry name" value="Rev_trsase/Diguanyl_cyclase"/>
</dbReference>
<evidence type="ECO:0000313" key="4">
    <source>
        <dbReference type="EMBL" id="GAA3629531.1"/>
    </source>
</evidence>
<gene>
    <name evidence="4" type="ORF">GCM10022223_53930</name>
</gene>
<dbReference type="InterPro" id="IPR035919">
    <property type="entry name" value="EAL_sf"/>
</dbReference>
<evidence type="ECO:0008006" key="6">
    <source>
        <dbReference type="Google" id="ProtNLM"/>
    </source>
</evidence>
<feature type="transmembrane region" description="Helical" evidence="1">
    <location>
        <begin position="231"/>
        <end position="255"/>
    </location>
</feature>
<dbReference type="InterPro" id="IPR000160">
    <property type="entry name" value="GGDEF_dom"/>
</dbReference>
<dbReference type="SUPFAM" id="SSF55073">
    <property type="entry name" value="Nucleotide cyclase"/>
    <property type="match status" value="1"/>
</dbReference>
<dbReference type="EMBL" id="BAAAZO010000010">
    <property type="protein sequence ID" value="GAA3629531.1"/>
    <property type="molecule type" value="Genomic_DNA"/>
</dbReference>
<dbReference type="Pfam" id="PF00990">
    <property type="entry name" value="GGDEF"/>
    <property type="match status" value="1"/>
</dbReference>
<feature type="domain" description="EAL" evidence="2">
    <location>
        <begin position="499"/>
        <end position="769"/>
    </location>
</feature>
<keyword evidence="5" id="KW-1185">Reference proteome</keyword>
<feature type="transmembrane region" description="Helical" evidence="1">
    <location>
        <begin position="106"/>
        <end position="123"/>
    </location>
</feature>
<dbReference type="Gene3D" id="3.30.70.270">
    <property type="match status" value="1"/>
</dbReference>
<feature type="transmembrane region" description="Helical" evidence="1">
    <location>
        <begin position="176"/>
        <end position="196"/>
    </location>
</feature>
<dbReference type="Gene3D" id="3.20.20.450">
    <property type="entry name" value="EAL domain"/>
    <property type="match status" value="1"/>
</dbReference>
<feature type="transmembrane region" description="Helical" evidence="1">
    <location>
        <begin position="267"/>
        <end position="285"/>
    </location>
</feature>
<dbReference type="PROSITE" id="PS50883">
    <property type="entry name" value="EAL"/>
    <property type="match status" value="1"/>
</dbReference>
<dbReference type="NCBIfam" id="TIGR00254">
    <property type="entry name" value="GGDEF"/>
    <property type="match status" value="1"/>
</dbReference>
<dbReference type="Proteomes" id="UP001501074">
    <property type="component" value="Unassembled WGS sequence"/>
</dbReference>
<keyword evidence="1" id="KW-1133">Transmembrane helix</keyword>
<sequence length="785" mass="83931">MSHPAGTAVLALVIALIGQTVLQLMSLGGGVIGHEGIWRDARILSAATALGATWWIVTWRARRSLAEQRVWRMFSAACAVFGLSGLATEVLSLFPGTSGLSELPAALGTLVTFPLTYCAVVRWSRHSAGVDPDDLLNGISSVLVVTALIGCCLAWNAPDNGEGLLLATVTWREQLLAAQSAVWIVVVTAALTAASVSRLYLDLRIWLVTGAYLMAGASGVFGLFADGSLPGWTLCVWCFGLLLLATAALKPVRFVPTQASDPVKSTVGAFVVVSAGMAVLVAALLTGVPALVALCAVAAVMGSSIRLLINLRELVQLAASRAEALTDDLTGGSNRRALLRRLESRVAQNRATQLAVFDLDHFKEVNDGLGHSVGDDLLRMVNQRVQSRLPVSALLGRLGGDEFAIVSPTGADGERALSLLSETFAEPFQLAGMSVHVDLSVGVTSWSPPEEIVTARRGEATMDAATLLRQADTAMYDAKRNDLLVVAYEPERHSDPRGLLAMVGELRRAITTGELKVHYQPQLHTGFQDDRTTPSGVVTGETRNGLLAGAEALVRWQHPRLGLLMPGQFLPLAESHGLMDAITREVLTQAVAQQSRWRSVGRDIRVSVNLSAGTLLDRSLPKTVEALLDEYQVPATSLVLEITETALLREPERSVSVVKALMVLGIQVSIDDFGTGYSSLTQLRQLPVSELKLDRSFTADLLVDPRAAAIVANTIALAHDLHLRVVAEGVEDEPTLAALAHLSCDETQGYLHSRPLPAADFDDWLRRYELVRVPGSCAVASELSI</sequence>
<keyword evidence="1" id="KW-0472">Membrane</keyword>
<dbReference type="CDD" id="cd01948">
    <property type="entry name" value="EAL"/>
    <property type="match status" value="1"/>
</dbReference>
<evidence type="ECO:0000256" key="1">
    <source>
        <dbReference type="SAM" id="Phobius"/>
    </source>
</evidence>
<dbReference type="PANTHER" id="PTHR33121">
    <property type="entry name" value="CYCLIC DI-GMP PHOSPHODIESTERASE PDEF"/>
    <property type="match status" value="1"/>
</dbReference>
<dbReference type="SMART" id="SM00052">
    <property type="entry name" value="EAL"/>
    <property type="match status" value="1"/>
</dbReference>
<comment type="caution">
    <text evidence="4">The sequence shown here is derived from an EMBL/GenBank/DDBJ whole genome shotgun (WGS) entry which is preliminary data.</text>
</comment>